<feature type="domain" description="Ribosomal RNA-processing protein 14 N-terminal" evidence="1">
    <location>
        <begin position="10"/>
        <end position="52"/>
    </location>
</feature>
<reference evidence="2 3" key="1">
    <citation type="journal article" date="2016" name="Mol. Biol. Evol.">
        <title>Genome-Wide Survey of Gut Fungi (Harpellales) Reveals the First Horizontally Transferred Ubiquitin Gene from a Mosquito Host.</title>
        <authorList>
            <person name="Wang Y."/>
            <person name="White M.M."/>
            <person name="Kvist S."/>
            <person name="Moncalvo J.M."/>
        </authorList>
    </citation>
    <scope>NUCLEOTIDE SEQUENCE [LARGE SCALE GENOMIC DNA]</scope>
    <source>
        <strain evidence="2 3">ALG-7-W6</strain>
    </source>
</reference>
<dbReference type="Proteomes" id="UP000187455">
    <property type="component" value="Unassembled WGS sequence"/>
</dbReference>
<dbReference type="InterPro" id="IPR029188">
    <property type="entry name" value="Rrp14_N"/>
</dbReference>
<name>A0A1R0H2N7_9FUNG</name>
<protein>
    <recommendedName>
        <fullName evidence="1">Ribosomal RNA-processing protein 14 N-terminal domain-containing protein</fullName>
    </recommendedName>
</protein>
<dbReference type="STRING" id="133383.A0A1R0H2N7"/>
<keyword evidence="3" id="KW-1185">Reference proteome</keyword>
<organism evidence="2 3">
    <name type="scientific">Smittium mucronatum</name>
    <dbReference type="NCBI Taxonomy" id="133383"/>
    <lineage>
        <taxon>Eukaryota</taxon>
        <taxon>Fungi</taxon>
        <taxon>Fungi incertae sedis</taxon>
        <taxon>Zoopagomycota</taxon>
        <taxon>Kickxellomycotina</taxon>
        <taxon>Harpellomycetes</taxon>
        <taxon>Harpellales</taxon>
        <taxon>Legeriomycetaceae</taxon>
        <taxon>Smittium</taxon>
    </lineage>
</organism>
<dbReference type="OrthoDB" id="444809at2759"/>
<dbReference type="Pfam" id="PF15459">
    <property type="entry name" value="RRP14"/>
    <property type="match status" value="1"/>
</dbReference>
<evidence type="ECO:0000313" key="2">
    <source>
        <dbReference type="EMBL" id="OLY83377.1"/>
    </source>
</evidence>
<accession>A0A1R0H2N7</accession>
<evidence type="ECO:0000313" key="3">
    <source>
        <dbReference type="Proteomes" id="UP000187455"/>
    </source>
</evidence>
<dbReference type="AlphaFoldDB" id="A0A1R0H2N7"/>
<dbReference type="EMBL" id="LSSL01000938">
    <property type="protein sequence ID" value="OLY83377.1"/>
    <property type="molecule type" value="Genomic_DNA"/>
</dbReference>
<evidence type="ECO:0000259" key="1">
    <source>
        <dbReference type="Pfam" id="PF15459"/>
    </source>
</evidence>
<proteinExistence type="predicted"/>
<sequence>MVASLDLNTRLQIHENEFNTIVNLIPAKHYLPVDPAIINPKKSEIDEIEARKNIRKSQTELGRHRTVTEMIDERIEAPIAVDYISGDEQGEIDDTAADHLDND</sequence>
<gene>
    <name evidence="2" type="ORF">AYI68_g2486</name>
</gene>
<comment type="caution">
    <text evidence="2">The sequence shown here is derived from an EMBL/GenBank/DDBJ whole genome shotgun (WGS) entry which is preliminary data.</text>
</comment>
<feature type="non-terminal residue" evidence="2">
    <location>
        <position position="103"/>
    </location>
</feature>